<keyword evidence="4" id="KW-0732">Signal</keyword>
<dbReference type="InterPro" id="IPR010682">
    <property type="entry name" value="SCRL"/>
</dbReference>
<name>D1MVF5_BRACM</name>
<accession>D1MVF5</accession>
<keyword evidence="3" id="KW-0964">Secreted</keyword>
<gene>
    <name evidence="6" type="primary">BrSP11-67</name>
</gene>
<dbReference type="AlphaFoldDB" id="D1MVF5"/>
<comment type="subcellular location">
    <subcellularLocation>
        <location evidence="1">Secreted</location>
    </subcellularLocation>
</comment>
<evidence type="ECO:0000256" key="5">
    <source>
        <dbReference type="ARBA" id="ARBA00023157"/>
    </source>
</evidence>
<reference evidence="6" key="1">
    <citation type="journal article" date="2010" name="Theor. Appl. Genet.">
        <title>Assessment of genetic diversity of accessions in Brassicaceae genetic resources by frequency distribution analysis of S haplotypes.</title>
        <authorList>
            <person name="Takuno S."/>
            <person name="Oikawa E."/>
            <person name="Kitashiba H."/>
            <person name="Nishio T."/>
        </authorList>
    </citation>
    <scope>NUCLEOTIDE SEQUENCE</scope>
</reference>
<feature type="non-terminal residue" evidence="6">
    <location>
        <position position="1"/>
    </location>
</feature>
<dbReference type="GO" id="GO:0007165">
    <property type="term" value="P:signal transduction"/>
    <property type="evidence" value="ECO:0007669"/>
    <property type="project" value="InterPro"/>
</dbReference>
<dbReference type="GO" id="GO:0005576">
    <property type="term" value="C:extracellular region"/>
    <property type="evidence" value="ECO:0007669"/>
    <property type="project" value="UniProtKB-SubCell"/>
</dbReference>
<feature type="non-terminal residue" evidence="6">
    <location>
        <position position="57"/>
    </location>
</feature>
<sequence length="57" mass="6320">GQEVEANLAKMCASRFPLSALCGESGVEECKKIYKKKPSKCTCRDFTRENIGRCCCV</sequence>
<evidence type="ECO:0000313" key="6">
    <source>
        <dbReference type="EMBL" id="BAI53102.1"/>
    </source>
</evidence>
<evidence type="ECO:0000256" key="4">
    <source>
        <dbReference type="ARBA" id="ARBA00022729"/>
    </source>
</evidence>
<proteinExistence type="evidence at transcript level"/>
<evidence type="ECO:0000256" key="3">
    <source>
        <dbReference type="ARBA" id="ARBA00022525"/>
    </source>
</evidence>
<evidence type="ECO:0000256" key="2">
    <source>
        <dbReference type="ARBA" id="ARBA00006722"/>
    </source>
</evidence>
<evidence type="ECO:0000256" key="1">
    <source>
        <dbReference type="ARBA" id="ARBA00004613"/>
    </source>
</evidence>
<organism evidence="6">
    <name type="scientific">Brassica campestris</name>
    <name type="common">Field mustard</name>
    <dbReference type="NCBI Taxonomy" id="3711"/>
    <lineage>
        <taxon>Eukaryota</taxon>
        <taxon>Viridiplantae</taxon>
        <taxon>Streptophyta</taxon>
        <taxon>Embryophyta</taxon>
        <taxon>Tracheophyta</taxon>
        <taxon>Spermatophyta</taxon>
        <taxon>Magnoliopsida</taxon>
        <taxon>eudicotyledons</taxon>
        <taxon>Gunneridae</taxon>
        <taxon>Pentapetalae</taxon>
        <taxon>rosids</taxon>
        <taxon>malvids</taxon>
        <taxon>Brassicales</taxon>
        <taxon>Brassicaceae</taxon>
        <taxon>Brassiceae</taxon>
        <taxon>Brassica</taxon>
    </lineage>
</organism>
<protein>
    <submittedName>
        <fullName evidence="6">S locus protein 11-67</fullName>
    </submittedName>
</protein>
<dbReference type="SUPFAM" id="SSF57095">
    <property type="entry name" value="Scorpion toxin-like"/>
    <property type="match status" value="1"/>
</dbReference>
<comment type="similarity">
    <text evidence="2">Belongs to the DEFL family.</text>
</comment>
<keyword evidence="5" id="KW-1015">Disulfide bond</keyword>
<dbReference type="EMBL" id="AB370014">
    <property type="protein sequence ID" value="BAI53102.1"/>
    <property type="molecule type" value="mRNA"/>
</dbReference>
<dbReference type="Pfam" id="PF06876">
    <property type="entry name" value="SCRL"/>
    <property type="match status" value="1"/>
</dbReference>
<dbReference type="InterPro" id="IPR036574">
    <property type="entry name" value="Scorpion_toxin-like_sf"/>
</dbReference>